<keyword evidence="9" id="KW-1185">Reference proteome</keyword>
<accession>A0A3N7HKY6</accession>
<dbReference type="Proteomes" id="UP000267464">
    <property type="component" value="Unassembled WGS sequence"/>
</dbReference>
<dbReference type="RefSeq" id="WP_124543618.1">
    <property type="nucleotide sequence ID" value="NZ_QUSW01000010.1"/>
</dbReference>
<dbReference type="PROSITE" id="PS50110">
    <property type="entry name" value="RESPONSE_REGULATORY"/>
    <property type="match status" value="1"/>
</dbReference>
<protein>
    <submittedName>
        <fullName evidence="8">DNA-binding response regulator</fullName>
    </submittedName>
</protein>
<dbReference type="SUPFAM" id="SSF46894">
    <property type="entry name" value="C-terminal effector domain of the bipartite response regulators"/>
    <property type="match status" value="1"/>
</dbReference>
<evidence type="ECO:0000256" key="1">
    <source>
        <dbReference type="ARBA" id="ARBA00022553"/>
    </source>
</evidence>
<dbReference type="GO" id="GO:0003677">
    <property type="term" value="F:DNA binding"/>
    <property type="evidence" value="ECO:0007669"/>
    <property type="project" value="UniProtKB-KW"/>
</dbReference>
<dbReference type="OrthoDB" id="3374006at2"/>
<dbReference type="InterPro" id="IPR016032">
    <property type="entry name" value="Sig_transdc_resp-reg_C-effctor"/>
</dbReference>
<dbReference type="SMART" id="SM00448">
    <property type="entry name" value="REC"/>
    <property type="match status" value="1"/>
</dbReference>
<keyword evidence="3 8" id="KW-0238">DNA-binding</keyword>
<dbReference type="CDD" id="cd06170">
    <property type="entry name" value="LuxR_C_like"/>
    <property type="match status" value="1"/>
</dbReference>
<name>A0A3N7HKY6_9BURK</name>
<dbReference type="PANTHER" id="PTHR43214">
    <property type="entry name" value="TWO-COMPONENT RESPONSE REGULATOR"/>
    <property type="match status" value="1"/>
</dbReference>
<reference evidence="8 9" key="2">
    <citation type="submission" date="2018-12" db="EMBL/GenBank/DDBJ databases">
        <title>Rhizobacter gummiphilus sp. nov., a rubber-degrading bacterium isolated from the soil of a botanical garden in Japan.</title>
        <authorList>
            <person name="Shunsuke S.S."/>
        </authorList>
    </citation>
    <scope>NUCLEOTIDE SEQUENCE [LARGE SCALE GENOMIC DNA]</scope>
    <source>
        <strain evidence="8 9">S-16</strain>
    </source>
</reference>
<dbReference type="CDD" id="cd17535">
    <property type="entry name" value="REC_NarL-like"/>
    <property type="match status" value="1"/>
</dbReference>
<sequence>MRVLIADDHALVRSGMRLILASIEPGAEIVEAEDGREAIAVARRERPQLCLLDISMPGLNGIDAIPQVLQACPETRILVVSMHTDRHFVSEALRAGAQGYLLKDAAVDELADAIRAIRAGRPFLSAQVADALVHDFVRQAAVPDSPRQAEEQKTLTPRQREVLQLIAEGRSTREIAQRLHLSIKTVETHRAEIQRRLEIFDVAGLTRYAIKQGIVSLDA</sequence>
<comment type="caution">
    <text evidence="8">The sequence shown here is derived from an EMBL/GenBank/DDBJ whole genome shotgun (WGS) entry which is preliminary data.</text>
</comment>
<evidence type="ECO:0000313" key="9">
    <source>
        <dbReference type="Proteomes" id="UP000267464"/>
    </source>
</evidence>
<evidence type="ECO:0000256" key="5">
    <source>
        <dbReference type="PROSITE-ProRule" id="PRU00169"/>
    </source>
</evidence>
<dbReference type="PRINTS" id="PR00038">
    <property type="entry name" value="HTHLUXR"/>
</dbReference>
<evidence type="ECO:0000256" key="3">
    <source>
        <dbReference type="ARBA" id="ARBA00023125"/>
    </source>
</evidence>
<dbReference type="InterPro" id="IPR000792">
    <property type="entry name" value="Tscrpt_reg_LuxR_C"/>
</dbReference>
<dbReference type="GO" id="GO:0000160">
    <property type="term" value="P:phosphorelay signal transduction system"/>
    <property type="evidence" value="ECO:0007669"/>
    <property type="project" value="InterPro"/>
</dbReference>
<dbReference type="InterPro" id="IPR011006">
    <property type="entry name" value="CheY-like_superfamily"/>
</dbReference>
<keyword evidence="1 5" id="KW-0597">Phosphoprotein</keyword>
<gene>
    <name evidence="8" type="ORF">DZC73_27625</name>
</gene>
<evidence type="ECO:0000256" key="2">
    <source>
        <dbReference type="ARBA" id="ARBA00023015"/>
    </source>
</evidence>
<keyword evidence="4" id="KW-0804">Transcription</keyword>
<evidence type="ECO:0000313" key="8">
    <source>
        <dbReference type="EMBL" id="RQP21676.1"/>
    </source>
</evidence>
<dbReference type="SUPFAM" id="SSF52172">
    <property type="entry name" value="CheY-like"/>
    <property type="match status" value="1"/>
</dbReference>
<dbReference type="AlphaFoldDB" id="A0A3N7HKY6"/>
<dbReference type="EMBL" id="QUSW01000010">
    <property type="protein sequence ID" value="RQP21676.1"/>
    <property type="molecule type" value="Genomic_DNA"/>
</dbReference>
<feature type="modified residue" description="4-aspartylphosphate" evidence="5">
    <location>
        <position position="53"/>
    </location>
</feature>
<dbReference type="SMART" id="SM00421">
    <property type="entry name" value="HTH_LUXR"/>
    <property type="match status" value="1"/>
</dbReference>
<evidence type="ECO:0000259" key="7">
    <source>
        <dbReference type="PROSITE" id="PS50110"/>
    </source>
</evidence>
<evidence type="ECO:0000256" key="4">
    <source>
        <dbReference type="ARBA" id="ARBA00023163"/>
    </source>
</evidence>
<dbReference type="Gene3D" id="3.40.50.2300">
    <property type="match status" value="1"/>
</dbReference>
<feature type="domain" description="Response regulatory" evidence="7">
    <location>
        <begin position="2"/>
        <end position="118"/>
    </location>
</feature>
<dbReference type="InterPro" id="IPR039420">
    <property type="entry name" value="WalR-like"/>
</dbReference>
<proteinExistence type="predicted"/>
<keyword evidence="2" id="KW-0805">Transcription regulation</keyword>
<reference evidence="8 9" key="1">
    <citation type="submission" date="2018-08" db="EMBL/GenBank/DDBJ databases">
        <authorList>
            <person name="Khan S.A."/>
            <person name="Jeon C.O."/>
            <person name="Chun B.H."/>
            <person name="Jeong S.E."/>
        </authorList>
    </citation>
    <scope>NUCLEOTIDE SEQUENCE [LARGE SCALE GENOMIC DNA]</scope>
    <source>
        <strain evidence="8 9">S-16</strain>
    </source>
</reference>
<evidence type="ECO:0000259" key="6">
    <source>
        <dbReference type="PROSITE" id="PS50043"/>
    </source>
</evidence>
<feature type="domain" description="HTH luxR-type" evidence="6">
    <location>
        <begin position="148"/>
        <end position="213"/>
    </location>
</feature>
<dbReference type="GO" id="GO:0006355">
    <property type="term" value="P:regulation of DNA-templated transcription"/>
    <property type="evidence" value="ECO:0007669"/>
    <property type="project" value="InterPro"/>
</dbReference>
<organism evidence="8 9">
    <name type="scientific">Piscinibacter terrae</name>
    <dbReference type="NCBI Taxonomy" id="2496871"/>
    <lineage>
        <taxon>Bacteria</taxon>
        <taxon>Pseudomonadati</taxon>
        <taxon>Pseudomonadota</taxon>
        <taxon>Betaproteobacteria</taxon>
        <taxon>Burkholderiales</taxon>
        <taxon>Sphaerotilaceae</taxon>
        <taxon>Piscinibacter</taxon>
    </lineage>
</organism>
<dbReference type="PROSITE" id="PS50043">
    <property type="entry name" value="HTH_LUXR_2"/>
    <property type="match status" value="1"/>
</dbReference>
<dbReference type="InterPro" id="IPR001789">
    <property type="entry name" value="Sig_transdc_resp-reg_receiver"/>
</dbReference>
<dbReference type="Pfam" id="PF00072">
    <property type="entry name" value="Response_reg"/>
    <property type="match status" value="1"/>
</dbReference>
<dbReference type="Pfam" id="PF00196">
    <property type="entry name" value="GerE"/>
    <property type="match status" value="1"/>
</dbReference>
<dbReference type="PANTHER" id="PTHR43214:SF41">
    <property type="entry name" value="NITRATE_NITRITE RESPONSE REGULATOR PROTEIN NARP"/>
    <property type="match status" value="1"/>
</dbReference>
<dbReference type="InterPro" id="IPR058245">
    <property type="entry name" value="NreC/VraR/RcsB-like_REC"/>
</dbReference>